<gene>
    <name evidence="2" type="ORF">PR048_033544</name>
</gene>
<proteinExistence type="predicted"/>
<comment type="caution">
    <text evidence="2">The sequence shown here is derived from an EMBL/GenBank/DDBJ whole genome shotgun (WGS) entry which is preliminary data.</text>
</comment>
<evidence type="ECO:0000256" key="1">
    <source>
        <dbReference type="SAM" id="MobiDB-lite"/>
    </source>
</evidence>
<feature type="region of interest" description="Disordered" evidence="1">
    <location>
        <begin position="383"/>
        <end position="408"/>
    </location>
</feature>
<keyword evidence="3" id="KW-1185">Reference proteome</keyword>
<evidence type="ECO:0000313" key="2">
    <source>
        <dbReference type="EMBL" id="KAJ8866020.1"/>
    </source>
</evidence>
<accession>A0ABQ9G0K2</accession>
<organism evidence="2 3">
    <name type="scientific">Dryococelus australis</name>
    <dbReference type="NCBI Taxonomy" id="614101"/>
    <lineage>
        <taxon>Eukaryota</taxon>
        <taxon>Metazoa</taxon>
        <taxon>Ecdysozoa</taxon>
        <taxon>Arthropoda</taxon>
        <taxon>Hexapoda</taxon>
        <taxon>Insecta</taxon>
        <taxon>Pterygota</taxon>
        <taxon>Neoptera</taxon>
        <taxon>Polyneoptera</taxon>
        <taxon>Phasmatodea</taxon>
        <taxon>Verophasmatodea</taxon>
        <taxon>Anareolatae</taxon>
        <taxon>Phasmatidae</taxon>
        <taxon>Eurycanthinae</taxon>
        <taxon>Dryococelus</taxon>
    </lineage>
</organism>
<feature type="region of interest" description="Disordered" evidence="1">
    <location>
        <begin position="296"/>
        <end position="332"/>
    </location>
</feature>
<dbReference type="EMBL" id="JARBHB010000017">
    <property type="protein sequence ID" value="KAJ8866020.1"/>
    <property type="molecule type" value="Genomic_DNA"/>
</dbReference>
<name>A0ABQ9G0K2_9NEOP</name>
<sequence>MKAQYQFCSGAPQVYAECVPKVVPRTPCYMPDNTALSIAHSTKQNFRNARSPPTSANLVDLPGVVAPGYSYVGIETSDATKRRVCLGDLPFPPPRLHYGASPCSPRSTLIGSQDPGMLEWQVVLGQRSKPPATRIFLSSSPLPQLQPLLLSGLLLLLDRILCQFRELSKRINTAREVSYRSCAVRGCQRNFPPLSPFPTACWMAEAARVGMSFWCAHSPPSCGNRGAALWPLEKVLACLPDPLGAQLESPLHEVFTNDRYRQQEGMQSGARNAARAHAQLLSPTCRAAKPAHHFACSPADSAPRDPARNVGNFSPRTLIDSTSARLPPRRSGLDTRRVRIRWTMPLARGSSRGTPVSPALEFQRRSILGSRFMSCPGMMGTLRAPAGKPVSRRALPRPGFTPHSSPTATDLIYTAQGHDGNTARLARRGDEALGARVRVARIAPSLLDLQCAVGKVSVSVSSAISDFWFNVNTAHECSPEISDPRRYMKYSGVGWNIREWKRRINATKFSERTNEDICKTLRICNVEDCFSPGTKKAQSNPNSVPSLNLPGMCCYALLHGTVAVDPPPLFFPSPFWETRE</sequence>
<evidence type="ECO:0000313" key="3">
    <source>
        <dbReference type="Proteomes" id="UP001159363"/>
    </source>
</evidence>
<dbReference type="Proteomes" id="UP001159363">
    <property type="component" value="Chromosome 16"/>
</dbReference>
<reference evidence="2 3" key="1">
    <citation type="submission" date="2023-02" db="EMBL/GenBank/DDBJ databases">
        <title>LHISI_Scaffold_Assembly.</title>
        <authorList>
            <person name="Stuart O.P."/>
            <person name="Cleave R."/>
            <person name="Magrath M.J.L."/>
            <person name="Mikheyev A.S."/>
        </authorList>
    </citation>
    <scope>NUCLEOTIDE SEQUENCE [LARGE SCALE GENOMIC DNA]</scope>
    <source>
        <strain evidence="2">Daus_M_001</strain>
        <tissue evidence="2">Leg muscle</tissue>
    </source>
</reference>
<protein>
    <submittedName>
        <fullName evidence="2">Uncharacterized protein</fullName>
    </submittedName>
</protein>
<feature type="compositionally biased region" description="Polar residues" evidence="1">
    <location>
        <begin position="311"/>
        <end position="324"/>
    </location>
</feature>